<dbReference type="Proteomes" id="UP001596220">
    <property type="component" value="Unassembled WGS sequence"/>
</dbReference>
<accession>A0ABW1PBM2</accession>
<keyword evidence="3" id="KW-1185">Reference proteome</keyword>
<gene>
    <name evidence="2" type="ORF">ACFP3R_24495</name>
</gene>
<reference evidence="3" key="1">
    <citation type="journal article" date="2019" name="Int. J. Syst. Evol. Microbiol.">
        <title>The Global Catalogue of Microorganisms (GCM) 10K type strain sequencing project: providing services to taxonomists for standard genome sequencing and annotation.</title>
        <authorList>
            <consortium name="The Broad Institute Genomics Platform"/>
            <consortium name="The Broad Institute Genome Sequencing Center for Infectious Disease"/>
            <person name="Wu L."/>
            <person name="Ma J."/>
        </authorList>
    </citation>
    <scope>NUCLEOTIDE SEQUENCE [LARGE SCALE GENOMIC DNA]</scope>
    <source>
        <strain evidence="3">CGMCC 4.7246</strain>
    </source>
</reference>
<feature type="coiled-coil region" evidence="1">
    <location>
        <begin position="35"/>
        <end position="62"/>
    </location>
</feature>
<sequence>MVDRVIVLLGESADLLEGVHTTLVAAVAGTSRSRYEQVAATFAEARRDNAELLDECARLRAGIDVVLARVVAVVGDGALPPAAEDRVRAVRRELRPGVRGARAAGWWLHPDGSRTRVLSGRDSDPNSWQQRAERFLRREFPR</sequence>
<protein>
    <submittedName>
        <fullName evidence="2">Uncharacterized protein</fullName>
    </submittedName>
</protein>
<dbReference type="EMBL" id="JBHSQO010000029">
    <property type="protein sequence ID" value="MFC6092444.1"/>
    <property type="molecule type" value="Genomic_DNA"/>
</dbReference>
<evidence type="ECO:0000313" key="2">
    <source>
        <dbReference type="EMBL" id="MFC6092444.1"/>
    </source>
</evidence>
<name>A0ABW1PBM2_9PSEU</name>
<evidence type="ECO:0000313" key="3">
    <source>
        <dbReference type="Proteomes" id="UP001596220"/>
    </source>
</evidence>
<organism evidence="2 3">
    <name type="scientific">Saccharothrix lopnurensis</name>
    <dbReference type="NCBI Taxonomy" id="1670621"/>
    <lineage>
        <taxon>Bacteria</taxon>
        <taxon>Bacillati</taxon>
        <taxon>Actinomycetota</taxon>
        <taxon>Actinomycetes</taxon>
        <taxon>Pseudonocardiales</taxon>
        <taxon>Pseudonocardiaceae</taxon>
        <taxon>Saccharothrix</taxon>
    </lineage>
</organism>
<comment type="caution">
    <text evidence="2">The sequence shown here is derived from an EMBL/GenBank/DDBJ whole genome shotgun (WGS) entry which is preliminary data.</text>
</comment>
<evidence type="ECO:0000256" key="1">
    <source>
        <dbReference type="SAM" id="Coils"/>
    </source>
</evidence>
<proteinExistence type="predicted"/>
<dbReference type="RefSeq" id="WP_380638810.1">
    <property type="nucleotide sequence ID" value="NZ_JBHSQO010000029.1"/>
</dbReference>
<keyword evidence="1" id="KW-0175">Coiled coil</keyword>